<accession>A0AAN8X8X0</accession>
<dbReference type="AlphaFoldDB" id="A0AAN8X8X0"/>
<keyword evidence="4" id="KW-0067">ATP-binding</keyword>
<dbReference type="PANTHER" id="PTHR43038:SF3">
    <property type="entry name" value="ABC TRANSPORTER G FAMILY MEMBER 20 ISOFORM X1"/>
    <property type="match status" value="1"/>
</dbReference>
<dbReference type="SMART" id="SM00382">
    <property type="entry name" value="AAA"/>
    <property type="match status" value="1"/>
</dbReference>
<dbReference type="PROSITE" id="PS00211">
    <property type="entry name" value="ABC_TRANSPORTER_1"/>
    <property type="match status" value="1"/>
</dbReference>
<organism evidence="11 12">
    <name type="scientific">Halocaridina rubra</name>
    <name type="common">Hawaiian red shrimp</name>
    <dbReference type="NCBI Taxonomy" id="373956"/>
    <lineage>
        <taxon>Eukaryota</taxon>
        <taxon>Metazoa</taxon>
        <taxon>Ecdysozoa</taxon>
        <taxon>Arthropoda</taxon>
        <taxon>Crustacea</taxon>
        <taxon>Multicrustacea</taxon>
        <taxon>Malacostraca</taxon>
        <taxon>Eumalacostraca</taxon>
        <taxon>Eucarida</taxon>
        <taxon>Decapoda</taxon>
        <taxon>Pleocyemata</taxon>
        <taxon>Caridea</taxon>
        <taxon>Atyoidea</taxon>
        <taxon>Atyidae</taxon>
        <taxon>Halocaridina</taxon>
    </lineage>
</organism>
<feature type="domain" description="ABC transmembrane type-2" evidence="10">
    <location>
        <begin position="625"/>
        <end position="855"/>
    </location>
</feature>
<dbReference type="InterPro" id="IPR017871">
    <property type="entry name" value="ABC_transporter-like_CS"/>
</dbReference>
<proteinExistence type="predicted"/>
<feature type="region of interest" description="Disordered" evidence="7">
    <location>
        <begin position="29"/>
        <end position="52"/>
    </location>
</feature>
<evidence type="ECO:0000256" key="6">
    <source>
        <dbReference type="ARBA" id="ARBA00023136"/>
    </source>
</evidence>
<dbReference type="InterPro" id="IPR013525">
    <property type="entry name" value="ABC2_TM"/>
</dbReference>
<feature type="domain" description="ABC transporter" evidence="9">
    <location>
        <begin position="103"/>
        <end position="337"/>
    </location>
</feature>
<gene>
    <name evidence="11" type="ORF">SK128_016282</name>
</gene>
<feature type="transmembrane region" description="Helical" evidence="8">
    <location>
        <begin position="705"/>
        <end position="729"/>
    </location>
</feature>
<evidence type="ECO:0000256" key="2">
    <source>
        <dbReference type="ARBA" id="ARBA00022692"/>
    </source>
</evidence>
<dbReference type="GO" id="GO:0140359">
    <property type="term" value="F:ABC-type transporter activity"/>
    <property type="evidence" value="ECO:0007669"/>
    <property type="project" value="InterPro"/>
</dbReference>
<evidence type="ECO:0000313" key="12">
    <source>
        <dbReference type="Proteomes" id="UP001381693"/>
    </source>
</evidence>
<dbReference type="InterPro" id="IPR003439">
    <property type="entry name" value="ABC_transporter-like_ATP-bd"/>
</dbReference>
<dbReference type="Gene3D" id="3.40.50.300">
    <property type="entry name" value="P-loop containing nucleotide triphosphate hydrolases"/>
    <property type="match status" value="1"/>
</dbReference>
<dbReference type="Pfam" id="PF00005">
    <property type="entry name" value="ABC_tran"/>
    <property type="match status" value="1"/>
</dbReference>
<sequence length="856" mass="96271">MGSDIIPIQRNPLYDSVPDDKRQRSLALEISQGQERKKKHRRRRSEKRVSQISQDITLTRLDRKMDYTATSNGGIALSENSKVHRSIFNQDSAKSPKASGNVVVVQQAYKSYGSGKKKVHVLQGLEMRVPQGSIYGLLGPSGCGKTTLLGCLVNRLKLDKGDIFLYGFHPGTASAAVPGHRVGYMPQELALYQEFSISETLNYFGRIHLMSANRIKDRTKFLVEFLDLPDPNRLINQLSGGQQRRASFAAALVHEPELLILDEPTVGVDPLLRSSIWQHLLDVCSTGRTTIIITTHYIEEARQADRVGLMRGGRLLAETSPSSLIHHFKIPSLEDIFLKLCLQDSSEEDIEQGKLNPVYEDDLDGGQTRINTPGTLPEARGITAELRKDVNPTTGHTILRDSSDEAEIYMSPWVQTSKYEREFSISRLAALLTKNFLRLWRNLGFLVFSFLMPPLQTALFCLAVGGTPYNLPMAIVNNDVGFPVDVNITDVLIDNTPIDLFIEDTAPDLERISVDLTYAYFSQEYIDALNKRTLDLTYYEDFQQGFDSVKEGRNWGLIYFHKYFTLDLILFYTVPTLSDWIDVPDLNVTENSKINVYMDNTNSQIAITIWYEIMRSLEEFIVALTQHYTNITGDGISKLALPIKVHDPVYGSMASSTFTEFMAPGVILTITYFMAVGLTALSFITERKEGLLDRSWVAGVQSSEVMLAFLVTQMFVMLVQIALILVFMFPVFDIPCEGSMAWVVLLTILQGFCGMTFGLMVSAVSNDENTAIMMALGIFYPLILLSGIVWPVEGMPDALRYISLVLPQTYACDAIRAILYRGWNITYWTVYMGYIVTAAWLLLHLVITLIAIRVRK</sequence>
<evidence type="ECO:0000313" key="11">
    <source>
        <dbReference type="EMBL" id="KAK7080025.1"/>
    </source>
</evidence>
<dbReference type="PRINTS" id="PR00164">
    <property type="entry name" value="ABC2TRNSPORT"/>
</dbReference>
<keyword evidence="12" id="KW-1185">Reference proteome</keyword>
<dbReference type="GO" id="GO:0005524">
    <property type="term" value="F:ATP binding"/>
    <property type="evidence" value="ECO:0007669"/>
    <property type="project" value="UniProtKB-KW"/>
</dbReference>
<keyword evidence="5 8" id="KW-1133">Transmembrane helix</keyword>
<dbReference type="PANTHER" id="PTHR43038">
    <property type="entry name" value="ATP-BINDING CASSETTE, SUB-FAMILY H, MEMBER 1"/>
    <property type="match status" value="1"/>
</dbReference>
<dbReference type="InterPro" id="IPR027417">
    <property type="entry name" value="P-loop_NTPase"/>
</dbReference>
<comment type="caution">
    <text evidence="11">The sequence shown here is derived from an EMBL/GenBank/DDBJ whole genome shotgun (WGS) entry which is preliminary data.</text>
</comment>
<evidence type="ECO:0000259" key="10">
    <source>
        <dbReference type="PROSITE" id="PS51012"/>
    </source>
</evidence>
<keyword evidence="6 8" id="KW-0472">Membrane</keyword>
<dbReference type="Pfam" id="PF12698">
    <property type="entry name" value="ABC2_membrane_3"/>
    <property type="match status" value="1"/>
</dbReference>
<dbReference type="InterPro" id="IPR000412">
    <property type="entry name" value="ABC_2_transport"/>
</dbReference>
<evidence type="ECO:0000256" key="4">
    <source>
        <dbReference type="ARBA" id="ARBA00022840"/>
    </source>
</evidence>
<dbReference type="GO" id="GO:0043190">
    <property type="term" value="C:ATP-binding cassette (ABC) transporter complex"/>
    <property type="evidence" value="ECO:0007669"/>
    <property type="project" value="InterPro"/>
</dbReference>
<feature type="transmembrane region" description="Helical" evidence="8">
    <location>
        <begin position="741"/>
        <end position="764"/>
    </location>
</feature>
<dbReference type="GO" id="GO:0016887">
    <property type="term" value="F:ATP hydrolysis activity"/>
    <property type="evidence" value="ECO:0007669"/>
    <property type="project" value="InterPro"/>
</dbReference>
<keyword evidence="2 8" id="KW-0812">Transmembrane</keyword>
<evidence type="ECO:0000256" key="7">
    <source>
        <dbReference type="SAM" id="MobiDB-lite"/>
    </source>
</evidence>
<dbReference type="InterPro" id="IPR003593">
    <property type="entry name" value="AAA+_ATPase"/>
</dbReference>
<feature type="transmembrane region" description="Helical" evidence="8">
    <location>
        <begin position="831"/>
        <end position="852"/>
    </location>
</feature>
<dbReference type="PROSITE" id="PS51012">
    <property type="entry name" value="ABC_TM2"/>
    <property type="match status" value="1"/>
</dbReference>
<name>A0AAN8X8X0_HALRR</name>
<evidence type="ECO:0000256" key="1">
    <source>
        <dbReference type="ARBA" id="ARBA00004141"/>
    </source>
</evidence>
<feature type="transmembrane region" description="Helical" evidence="8">
    <location>
        <begin position="661"/>
        <end position="684"/>
    </location>
</feature>
<reference evidence="11 12" key="1">
    <citation type="submission" date="2023-11" db="EMBL/GenBank/DDBJ databases">
        <title>Halocaridina rubra genome assembly.</title>
        <authorList>
            <person name="Smith C."/>
        </authorList>
    </citation>
    <scope>NUCLEOTIDE SEQUENCE [LARGE SCALE GENOMIC DNA]</scope>
    <source>
        <strain evidence="11">EP-1</strain>
        <tissue evidence="11">Whole</tissue>
    </source>
</reference>
<protein>
    <submittedName>
        <fullName evidence="11">Uncharacterized protein</fullName>
    </submittedName>
</protein>
<dbReference type="EMBL" id="JAXCGZ010006178">
    <property type="protein sequence ID" value="KAK7080025.1"/>
    <property type="molecule type" value="Genomic_DNA"/>
</dbReference>
<comment type="subcellular location">
    <subcellularLocation>
        <location evidence="1">Membrane</location>
        <topology evidence="1">Multi-pass membrane protein</topology>
    </subcellularLocation>
</comment>
<feature type="region of interest" description="Disordered" evidence="7">
    <location>
        <begin position="1"/>
        <end position="20"/>
    </location>
</feature>
<keyword evidence="3" id="KW-0547">Nucleotide-binding</keyword>
<dbReference type="PROSITE" id="PS50893">
    <property type="entry name" value="ABC_TRANSPORTER_2"/>
    <property type="match status" value="1"/>
</dbReference>
<evidence type="ECO:0000256" key="3">
    <source>
        <dbReference type="ARBA" id="ARBA00022741"/>
    </source>
</evidence>
<feature type="transmembrane region" description="Helical" evidence="8">
    <location>
        <begin position="771"/>
        <end position="790"/>
    </location>
</feature>
<evidence type="ECO:0000256" key="8">
    <source>
        <dbReference type="SAM" id="Phobius"/>
    </source>
</evidence>
<dbReference type="CDD" id="cd03230">
    <property type="entry name" value="ABC_DR_subfamily_A"/>
    <property type="match status" value="1"/>
</dbReference>
<feature type="compositionally biased region" description="Basic residues" evidence="7">
    <location>
        <begin position="36"/>
        <end position="46"/>
    </location>
</feature>
<dbReference type="SUPFAM" id="SSF52540">
    <property type="entry name" value="P-loop containing nucleoside triphosphate hydrolases"/>
    <property type="match status" value="1"/>
</dbReference>
<dbReference type="Proteomes" id="UP001381693">
    <property type="component" value="Unassembled WGS sequence"/>
</dbReference>
<evidence type="ECO:0000259" key="9">
    <source>
        <dbReference type="PROSITE" id="PS50893"/>
    </source>
</evidence>
<evidence type="ECO:0000256" key="5">
    <source>
        <dbReference type="ARBA" id="ARBA00022989"/>
    </source>
</evidence>
<dbReference type="InterPro" id="IPR047817">
    <property type="entry name" value="ABC2_TM_bact-type"/>
</dbReference>